<dbReference type="InterPro" id="IPR012349">
    <property type="entry name" value="Split_barrel_FMN-bd"/>
</dbReference>
<dbReference type="AlphaFoldDB" id="A0A939NGM7"/>
<evidence type="ECO:0000313" key="1">
    <source>
        <dbReference type="EMBL" id="MBO1919738.1"/>
    </source>
</evidence>
<reference evidence="1" key="1">
    <citation type="submission" date="2021-03" db="EMBL/GenBank/DDBJ databases">
        <title>Molecular epidemiology and mechanisms of colistin and carbapenem resistance in Enterobacteriaceae from clinical isolates, the environment and porcine samples in Pretoria, South Africa.</title>
        <authorList>
            <person name="Bogoshi D."/>
            <person name="Mbelle N.M."/>
            <person name="Naidoo V."/>
            <person name="Osei Sekyere J."/>
        </authorList>
    </citation>
    <scope>NUCLEOTIDE SEQUENCE</scope>
    <source>
        <strain evidence="1">ESB009</strain>
    </source>
</reference>
<dbReference type="EMBL" id="JAGETT010000002">
    <property type="protein sequence ID" value="MBO1919738.1"/>
    <property type="molecule type" value="Genomic_DNA"/>
</dbReference>
<protein>
    <submittedName>
        <fullName evidence="1">Uncharacterized protein</fullName>
    </submittedName>
</protein>
<organism evidence="1">
    <name type="scientific">Staphylococcus xylosus</name>
    <dbReference type="NCBI Taxonomy" id="1288"/>
    <lineage>
        <taxon>Bacteria</taxon>
        <taxon>Bacillati</taxon>
        <taxon>Bacillota</taxon>
        <taxon>Bacilli</taxon>
        <taxon>Bacillales</taxon>
        <taxon>Staphylococcaceae</taxon>
        <taxon>Staphylococcus</taxon>
    </lineage>
</organism>
<dbReference type="PANTHER" id="PTHR43812">
    <property type="entry name" value="BLR2425 PROTEIN"/>
    <property type="match status" value="1"/>
</dbReference>
<sequence>MVIGRVSQVHIDDEVILDNGKLDIQSIRPIARLGYYDYTVVDQILK</sequence>
<dbReference type="PANTHER" id="PTHR43812:SF2">
    <property type="entry name" value="FLAVIN REDUCTASE LIKE DOMAIN-CONTAINING PROTEIN"/>
    <property type="match status" value="1"/>
</dbReference>
<accession>A0A939NGM7</accession>
<proteinExistence type="predicted"/>
<dbReference type="SUPFAM" id="SSF50475">
    <property type="entry name" value="FMN-binding split barrel"/>
    <property type="match status" value="1"/>
</dbReference>
<gene>
    <name evidence="1" type="ORF">J4710_00905</name>
</gene>
<name>A0A939NGM7_STAXY</name>
<dbReference type="Gene3D" id="2.30.110.10">
    <property type="entry name" value="Electron Transport, Fmn-binding Protein, Chain A"/>
    <property type="match status" value="1"/>
</dbReference>
<comment type="caution">
    <text evidence="1">The sequence shown here is derived from an EMBL/GenBank/DDBJ whole genome shotgun (WGS) entry which is preliminary data.</text>
</comment>